<dbReference type="SUPFAM" id="SSF52172">
    <property type="entry name" value="CheY-like"/>
    <property type="match status" value="1"/>
</dbReference>
<feature type="domain" description="Histidine kinase" evidence="9">
    <location>
        <begin position="807"/>
        <end position="1066"/>
    </location>
</feature>
<dbReference type="Gene3D" id="3.40.50.2300">
    <property type="match status" value="1"/>
</dbReference>
<dbReference type="InterPro" id="IPR036890">
    <property type="entry name" value="HATPase_C_sf"/>
</dbReference>
<dbReference type="Pfam" id="PF07495">
    <property type="entry name" value="Y_Y_Y"/>
    <property type="match status" value="1"/>
</dbReference>
<keyword evidence="5 11" id="KW-0418">Kinase</keyword>
<organism evidence="11 12">
    <name type="scientific">Coprococcus eutactus</name>
    <dbReference type="NCBI Taxonomy" id="33043"/>
    <lineage>
        <taxon>Bacteria</taxon>
        <taxon>Bacillati</taxon>
        <taxon>Bacillota</taxon>
        <taxon>Clostridia</taxon>
        <taxon>Lachnospirales</taxon>
        <taxon>Lachnospiraceae</taxon>
        <taxon>Coprococcus</taxon>
    </lineage>
</organism>
<dbReference type="PANTHER" id="PTHR43547">
    <property type="entry name" value="TWO-COMPONENT HISTIDINE KINASE"/>
    <property type="match status" value="1"/>
</dbReference>
<dbReference type="SMART" id="SM00448">
    <property type="entry name" value="REC"/>
    <property type="match status" value="1"/>
</dbReference>
<dbReference type="EC" id="2.7.13.3" evidence="2"/>
<evidence type="ECO:0000256" key="4">
    <source>
        <dbReference type="ARBA" id="ARBA00022553"/>
    </source>
</evidence>
<comment type="catalytic activity">
    <reaction evidence="1">
        <text>ATP + protein L-histidine = ADP + protein N-phospho-L-histidine.</text>
        <dbReference type="EC" id="2.7.13.3"/>
    </reaction>
</comment>
<evidence type="ECO:0000259" key="10">
    <source>
        <dbReference type="PROSITE" id="PS50110"/>
    </source>
</evidence>
<dbReference type="PROSITE" id="PS50110">
    <property type="entry name" value="RESPONSE_REGULATORY"/>
    <property type="match status" value="1"/>
</dbReference>
<reference evidence="11" key="1">
    <citation type="submission" date="2020-06" db="EMBL/GenBank/DDBJ databases">
        <title>Characterization of fructooligosaccharide metabolism and fructooligosaccharide-degrading enzymes in human commensal butyrate producers.</title>
        <authorList>
            <person name="Tanno H."/>
            <person name="Fujii T."/>
            <person name="Hirano K."/>
            <person name="Maeno S."/>
            <person name="Tonozuka T."/>
            <person name="Sakamoto M."/>
            <person name="Ohkuma M."/>
            <person name="Tochio T."/>
            <person name="Endo A."/>
        </authorList>
    </citation>
    <scope>NUCLEOTIDE SEQUENCE</scope>
    <source>
        <strain evidence="11">JCM 31265</strain>
    </source>
</reference>
<dbReference type="Pfam" id="PF00072">
    <property type="entry name" value="Response_reg"/>
    <property type="match status" value="1"/>
</dbReference>
<dbReference type="InterPro" id="IPR011123">
    <property type="entry name" value="Y_Y_Y"/>
</dbReference>
<evidence type="ECO:0000256" key="3">
    <source>
        <dbReference type="ARBA" id="ARBA00018672"/>
    </source>
</evidence>
<dbReference type="SUPFAM" id="SSF63829">
    <property type="entry name" value="Calcium-dependent phosphotriesterase"/>
    <property type="match status" value="3"/>
</dbReference>
<dbReference type="InterPro" id="IPR036641">
    <property type="entry name" value="HPT_dom_sf"/>
</dbReference>
<dbReference type="SUPFAM" id="SSF55874">
    <property type="entry name" value="ATPase domain of HSP90 chaperone/DNA topoisomerase II/histidine kinase"/>
    <property type="match status" value="1"/>
</dbReference>
<comment type="caution">
    <text evidence="11">The sequence shown here is derived from an EMBL/GenBank/DDBJ whole genome shotgun (WGS) entry which is preliminary data.</text>
</comment>
<dbReference type="Proteomes" id="UP000660047">
    <property type="component" value="Unassembled WGS sequence"/>
</dbReference>
<dbReference type="InterPro" id="IPR013783">
    <property type="entry name" value="Ig-like_fold"/>
</dbReference>
<sequence length="1436" mass="162032">MRDHQKKLIIYVIILAVATVMWPRLSVFADEDFTSNYNQRTFSDTDGFDSGEANCVCQSVSGYIWIGTDNGLYRYDGSEFTLFSLDGDEDATKYSINCIYLTSDEKLYVGTDNYGLYMYDNGTFQRVSEMYNLGVSTINAMYEDDNKNLWIAASSGIFRLSSDGAEALADDVVSGLSVGNISGHGDYVYAIANNDILITVDPERHVSITNKSEYRVDDINSLYVDENGNRYYGSAGYSILKIGTDGKNEIINTGSLHGINKIYSDGDNIWALADDGVGYISSKGNVTAIGGLSFNESMSDMIIDFEGNYWFTSYRKGILQLERSKFQNVTMKYGIDSSIVNCVTSYNGNTFIGTDEGLYIVDSNGKLVMSADNELVSKLSGISIRDLYVDSDDHLWIATYKIYGVIKVSRNWQYKSYSRGESSLISNAVNCITEIKPGTVAVGTENGISVIEGDDVVKSISRLDGLDNPDIISLYADETGELYAGSNGAGVFIVDTDYTVGKMKLDDTQKMSVVSSMVRGSSGLWIGTDNGLYYQEGTVRQVTTVDNTNGIYDLIMDDQGYLWMFGSRGLYRYYEKDILSNASPEYISFTKNDGIISNITEKSTNYVSKTGVVYVCCDEGLCRINLNSEYVNEVAPRVRIASIEVDGTEHQFSDLDGQIDVPKNTNRITIKFSVLSYVNRADISVEYYLEGFESEKRTLTGTDKMEVEYTNLEGGTYRFMLTAKNADGVECEQPLTFVIDKELGFFETNLAKMLLVIFIVLLILVGIAVARSIFKLLRRQNEQVEELSKKSEEAEKSNQAKNDYVNYLNHEIRTPLNNIIAISELAMRNCQDTQSDEYAQYGAMYAAGREILDMSDGISKLSNLKDDIIEPEYKQYFASDLIDELSDEFKSMVNSDLIDLKVSIEDKIPNGLIGDMTAVREILENIFAWSANTTKEGYISIDIDWRIARRADEDVDEAEAEDYTVSEFSELIEEPETEISRIFDRDHDEIYLDFKISDTGLGVKEERLGTLFELDDSYERSDIGMFRVSLGLAIAKELVRMLDGSISAESIYGAGTTIRFSIKQSVFDYSYVNYNERKRKEMARRNANSHLWLPDARILIVDDSELALQVEKTIFDTYGLACDTATSGFDALDKVMVENYDMVFIDTVMPVMDGLDTVREMRNLDGEEYKKMPIIALSANTVETSREEILTSGFNDVIVKPIELDQAESMLRTYISEDKIKERDTELSQSDDDINYMEDAVLLGRFVSVEDSVKAMGGSFRTFNTFVRNYRDEYREEVQQLRKYIDDDVRKYKNIIHDIKSSSANIGAYGIERKAANLESAINIGNQQYARDNTRDFIAMMNDFFKQIDKYMSKINHVEEPAEKEVRDGINKSKLKELRAFLRAGDREPVEDLIRDIDRYSYGDIDTEFFTALKEYVGTGDYQTSSEMIDQYLNSI</sequence>
<dbReference type="InterPro" id="IPR011110">
    <property type="entry name" value="Reg_prop"/>
</dbReference>
<dbReference type="PANTHER" id="PTHR43547:SF2">
    <property type="entry name" value="HYBRID SIGNAL TRANSDUCTION HISTIDINE KINASE C"/>
    <property type="match status" value="1"/>
</dbReference>
<dbReference type="Pfam" id="PF01627">
    <property type="entry name" value="Hpt"/>
    <property type="match status" value="1"/>
</dbReference>
<dbReference type="InterPro" id="IPR011006">
    <property type="entry name" value="CheY-like_superfamily"/>
</dbReference>
<dbReference type="CDD" id="cd17546">
    <property type="entry name" value="REC_hyHK_CKI1_RcsC-like"/>
    <property type="match status" value="1"/>
</dbReference>
<feature type="modified residue" description="4-aspartylphosphate" evidence="8">
    <location>
        <position position="1146"/>
    </location>
</feature>
<feature type="domain" description="Response regulatory" evidence="10">
    <location>
        <begin position="1097"/>
        <end position="1215"/>
    </location>
</feature>
<gene>
    <name evidence="11" type="ORF">COEU31_07070</name>
</gene>
<dbReference type="SUPFAM" id="SSF47384">
    <property type="entry name" value="Homodimeric domain of signal transducing histidine kinase"/>
    <property type="match status" value="1"/>
</dbReference>
<dbReference type="Gene3D" id="3.30.565.10">
    <property type="entry name" value="Histidine kinase-like ATPase, C-terminal domain"/>
    <property type="match status" value="1"/>
</dbReference>
<dbReference type="Gene3D" id="2.130.10.10">
    <property type="entry name" value="YVTN repeat-like/Quinoprotein amine dehydrogenase"/>
    <property type="match status" value="2"/>
</dbReference>
<evidence type="ECO:0000259" key="9">
    <source>
        <dbReference type="PROSITE" id="PS50109"/>
    </source>
</evidence>
<keyword evidence="5 11" id="KW-0808">Transferase</keyword>
<dbReference type="SUPFAM" id="SSF47226">
    <property type="entry name" value="Histidine-containing phosphotransfer domain, HPT domain"/>
    <property type="match status" value="1"/>
</dbReference>
<dbReference type="Pfam" id="PF02518">
    <property type="entry name" value="HATPase_c"/>
    <property type="match status" value="1"/>
</dbReference>
<evidence type="ECO:0000256" key="2">
    <source>
        <dbReference type="ARBA" id="ARBA00012438"/>
    </source>
</evidence>
<evidence type="ECO:0000256" key="5">
    <source>
        <dbReference type="ARBA" id="ARBA00022777"/>
    </source>
</evidence>
<dbReference type="InterPro" id="IPR015943">
    <property type="entry name" value="WD40/YVTN_repeat-like_dom_sf"/>
</dbReference>
<dbReference type="InterPro" id="IPR001789">
    <property type="entry name" value="Sig_transdc_resp-reg_receiver"/>
</dbReference>
<protein>
    <recommendedName>
        <fullName evidence="3">Stage 0 sporulation protein A homolog</fullName>
        <ecNumber evidence="2">2.7.13.3</ecNumber>
    </recommendedName>
</protein>
<evidence type="ECO:0000256" key="1">
    <source>
        <dbReference type="ARBA" id="ARBA00000085"/>
    </source>
</evidence>
<comment type="function">
    <text evidence="7">May play the central regulatory role in sporulation. It may be an element of the effector pathway responsible for the activation of sporulation genes in response to nutritional stress. Spo0A may act in concert with spo0H (a sigma factor) to control the expression of some genes that are critical to the sporulation process.</text>
</comment>
<evidence type="ECO:0000313" key="12">
    <source>
        <dbReference type="Proteomes" id="UP000660047"/>
    </source>
</evidence>
<keyword evidence="4 8" id="KW-0597">Phosphoprotein</keyword>
<dbReference type="GO" id="GO:0000155">
    <property type="term" value="F:phosphorelay sensor kinase activity"/>
    <property type="evidence" value="ECO:0007669"/>
    <property type="project" value="InterPro"/>
</dbReference>
<dbReference type="PROSITE" id="PS50109">
    <property type="entry name" value="HIS_KIN"/>
    <property type="match status" value="1"/>
</dbReference>
<evidence type="ECO:0000256" key="7">
    <source>
        <dbReference type="ARBA" id="ARBA00024867"/>
    </source>
</evidence>
<dbReference type="InterPro" id="IPR003661">
    <property type="entry name" value="HisK_dim/P_dom"/>
</dbReference>
<dbReference type="CDD" id="cd00082">
    <property type="entry name" value="HisKA"/>
    <property type="match status" value="1"/>
</dbReference>
<evidence type="ECO:0000256" key="6">
    <source>
        <dbReference type="ARBA" id="ARBA00023012"/>
    </source>
</evidence>
<evidence type="ECO:0000256" key="8">
    <source>
        <dbReference type="PROSITE-ProRule" id="PRU00169"/>
    </source>
</evidence>
<accession>A0AAI9NXX5</accession>
<dbReference type="RefSeq" id="WP_055146799.1">
    <property type="nucleotide sequence ID" value="NZ_BLYL01000003.1"/>
</dbReference>
<evidence type="ECO:0000313" key="11">
    <source>
        <dbReference type="EMBL" id="GFO93661.1"/>
    </source>
</evidence>
<dbReference type="Gene3D" id="1.10.287.130">
    <property type="match status" value="1"/>
</dbReference>
<dbReference type="Pfam" id="PF07494">
    <property type="entry name" value="Reg_prop"/>
    <property type="match status" value="1"/>
</dbReference>
<dbReference type="InterPro" id="IPR008207">
    <property type="entry name" value="Sig_transdc_His_kin_Hpt_dom"/>
</dbReference>
<dbReference type="Gene3D" id="1.20.120.160">
    <property type="entry name" value="HPT domain"/>
    <property type="match status" value="1"/>
</dbReference>
<dbReference type="InterPro" id="IPR036097">
    <property type="entry name" value="HisK_dim/P_sf"/>
</dbReference>
<proteinExistence type="predicted"/>
<dbReference type="SMART" id="SM00387">
    <property type="entry name" value="HATPase_c"/>
    <property type="match status" value="1"/>
</dbReference>
<name>A0AAI9NXX5_9FIRM</name>
<dbReference type="Gene3D" id="2.60.40.10">
    <property type="entry name" value="Immunoglobulins"/>
    <property type="match status" value="1"/>
</dbReference>
<dbReference type="EMBL" id="BLYL01000003">
    <property type="protein sequence ID" value="GFO93661.1"/>
    <property type="molecule type" value="Genomic_DNA"/>
</dbReference>
<keyword evidence="6" id="KW-0902">Two-component regulatory system</keyword>
<dbReference type="InterPro" id="IPR005467">
    <property type="entry name" value="His_kinase_dom"/>
</dbReference>
<dbReference type="InterPro" id="IPR003594">
    <property type="entry name" value="HATPase_dom"/>
</dbReference>